<evidence type="ECO:0000256" key="1">
    <source>
        <dbReference type="SAM" id="MobiDB-lite"/>
    </source>
</evidence>
<name>A0AAE1JXL4_9FABA</name>
<sequence length="346" mass="39624">MSFSTMSEKASWDKKNTKVLIDLCMMQVQKGRRKTTSLNEEGWEELVKNFMINTGKTYDKNQLKNKFHSLRGQWQCWNMLLRETGVGWDYEKKTILADHDWWEKKIAEVSGYEKFRYEGIQFKEELSHLFPSSVAMGPNQWAPSSKKLPTVLPTFVAPEYDLEEGYGDSDEVLGATTGLNANVNAFNLTSHSGGGGANTIKGKRKASSSLDKTRHGYRTTSSLRVRKRGDGKKRKMFASSKIADCLSRIDDTSDTEAHRLKGMTSHAYDISVTGVLDHLQQVEEVVADGEFYRECVHLLINKPPLREAYNFFKGRREELVEMLRWECVADRPAKSERPLLVYSRKR</sequence>
<keyword evidence="4" id="KW-1185">Reference proteome</keyword>
<evidence type="ECO:0000313" key="4">
    <source>
        <dbReference type="Proteomes" id="UP001293593"/>
    </source>
</evidence>
<feature type="domain" description="Myb/SANT-like" evidence="2">
    <location>
        <begin position="11"/>
        <end position="104"/>
    </location>
</feature>
<reference evidence="3" key="1">
    <citation type="submission" date="2023-10" db="EMBL/GenBank/DDBJ databases">
        <title>Chromosome-level genome of the transformable northern wattle, Acacia crassicarpa.</title>
        <authorList>
            <person name="Massaro I."/>
            <person name="Sinha N.R."/>
            <person name="Poethig S."/>
            <person name="Leichty A.R."/>
        </authorList>
    </citation>
    <scope>NUCLEOTIDE SEQUENCE</scope>
    <source>
        <strain evidence="3">Acra3RX</strain>
        <tissue evidence="3">Leaf</tissue>
    </source>
</reference>
<comment type="caution">
    <text evidence="3">The sequence shown here is derived from an EMBL/GenBank/DDBJ whole genome shotgun (WGS) entry which is preliminary data.</text>
</comment>
<protein>
    <recommendedName>
        <fullName evidence="2">Myb/SANT-like domain-containing protein</fullName>
    </recommendedName>
</protein>
<feature type="region of interest" description="Disordered" evidence="1">
    <location>
        <begin position="192"/>
        <end position="221"/>
    </location>
</feature>
<dbReference type="InterPro" id="IPR024752">
    <property type="entry name" value="Myb/SANT-like_dom"/>
</dbReference>
<dbReference type="AlphaFoldDB" id="A0AAE1JXL4"/>
<dbReference type="PANTHER" id="PTHR31704:SF49">
    <property type="entry name" value="MYB_SANT-LIKE DOMAIN-CONTAINING PROTEIN"/>
    <property type="match status" value="1"/>
</dbReference>
<dbReference type="Proteomes" id="UP001293593">
    <property type="component" value="Unassembled WGS sequence"/>
</dbReference>
<evidence type="ECO:0000313" key="3">
    <source>
        <dbReference type="EMBL" id="KAK4276272.1"/>
    </source>
</evidence>
<dbReference type="PANTHER" id="PTHR31704">
    <property type="entry name" value="MYB/SANT-LIKE DNA-BINDING DOMAIN PROTEIN-RELATED"/>
    <property type="match status" value="1"/>
</dbReference>
<evidence type="ECO:0000259" key="2">
    <source>
        <dbReference type="Pfam" id="PF12776"/>
    </source>
</evidence>
<accession>A0AAE1JXL4</accession>
<dbReference type="EMBL" id="JAWXYG010000004">
    <property type="protein sequence ID" value="KAK4276272.1"/>
    <property type="molecule type" value="Genomic_DNA"/>
</dbReference>
<proteinExistence type="predicted"/>
<dbReference type="Pfam" id="PF12776">
    <property type="entry name" value="Myb_DNA-bind_3"/>
    <property type="match status" value="1"/>
</dbReference>
<gene>
    <name evidence="3" type="ORF">QN277_019239</name>
</gene>
<organism evidence="3 4">
    <name type="scientific">Acacia crassicarpa</name>
    <name type="common">northern wattle</name>
    <dbReference type="NCBI Taxonomy" id="499986"/>
    <lineage>
        <taxon>Eukaryota</taxon>
        <taxon>Viridiplantae</taxon>
        <taxon>Streptophyta</taxon>
        <taxon>Embryophyta</taxon>
        <taxon>Tracheophyta</taxon>
        <taxon>Spermatophyta</taxon>
        <taxon>Magnoliopsida</taxon>
        <taxon>eudicotyledons</taxon>
        <taxon>Gunneridae</taxon>
        <taxon>Pentapetalae</taxon>
        <taxon>rosids</taxon>
        <taxon>fabids</taxon>
        <taxon>Fabales</taxon>
        <taxon>Fabaceae</taxon>
        <taxon>Caesalpinioideae</taxon>
        <taxon>mimosoid clade</taxon>
        <taxon>Acacieae</taxon>
        <taxon>Acacia</taxon>
    </lineage>
</organism>